<dbReference type="PROSITE" id="PS50929">
    <property type="entry name" value="ABC_TM1F"/>
    <property type="match status" value="1"/>
</dbReference>
<feature type="transmembrane region" description="Helical" evidence="5">
    <location>
        <begin position="58"/>
        <end position="80"/>
    </location>
</feature>
<feature type="transmembrane region" description="Helical" evidence="5">
    <location>
        <begin position="161"/>
        <end position="181"/>
    </location>
</feature>
<evidence type="ECO:0000256" key="2">
    <source>
        <dbReference type="ARBA" id="ARBA00022692"/>
    </source>
</evidence>
<evidence type="ECO:0000256" key="5">
    <source>
        <dbReference type="SAM" id="Phobius"/>
    </source>
</evidence>
<dbReference type="Gene3D" id="3.40.50.300">
    <property type="entry name" value="P-loop containing nucleotide triphosphate hydrolases"/>
    <property type="match status" value="1"/>
</dbReference>
<dbReference type="InterPro" id="IPR036640">
    <property type="entry name" value="ABC1_TM_sf"/>
</dbReference>
<feature type="transmembrane region" description="Helical" evidence="5">
    <location>
        <begin position="244"/>
        <end position="270"/>
    </location>
</feature>
<dbReference type="InterPro" id="IPR027417">
    <property type="entry name" value="P-loop_NTPase"/>
</dbReference>
<dbReference type="InterPro" id="IPR003439">
    <property type="entry name" value="ABC_transporter-like_ATP-bd"/>
</dbReference>
<evidence type="ECO:0000313" key="9">
    <source>
        <dbReference type="Proteomes" id="UP000199021"/>
    </source>
</evidence>
<dbReference type="GO" id="GO:0005524">
    <property type="term" value="F:ATP binding"/>
    <property type="evidence" value="ECO:0007669"/>
    <property type="project" value="InterPro"/>
</dbReference>
<proteinExistence type="predicted"/>
<keyword evidence="2 5" id="KW-0812">Transmembrane</keyword>
<accession>A0A1H8Z269</accession>
<evidence type="ECO:0000259" key="6">
    <source>
        <dbReference type="PROSITE" id="PS50893"/>
    </source>
</evidence>
<dbReference type="Proteomes" id="UP000199021">
    <property type="component" value="Unassembled WGS sequence"/>
</dbReference>
<dbReference type="SUPFAM" id="SSF52540">
    <property type="entry name" value="P-loop containing nucleoside triphosphate hydrolases"/>
    <property type="match status" value="1"/>
</dbReference>
<evidence type="ECO:0000256" key="1">
    <source>
        <dbReference type="ARBA" id="ARBA00004651"/>
    </source>
</evidence>
<protein>
    <submittedName>
        <fullName evidence="8">ABC-type bacteriocin/lantibiotic exporter, contains an N-terminal double-glycine peptidase domain</fullName>
    </submittedName>
</protein>
<comment type="subcellular location">
    <subcellularLocation>
        <location evidence="1">Cell membrane</location>
        <topology evidence="1">Multi-pass membrane protein</topology>
    </subcellularLocation>
</comment>
<dbReference type="SUPFAM" id="SSF90123">
    <property type="entry name" value="ABC transporter transmembrane region"/>
    <property type="match status" value="1"/>
</dbReference>
<evidence type="ECO:0000256" key="4">
    <source>
        <dbReference type="ARBA" id="ARBA00023136"/>
    </source>
</evidence>
<dbReference type="PANTHER" id="PTHR43394">
    <property type="entry name" value="ATP-DEPENDENT PERMEASE MDL1, MITOCHONDRIAL"/>
    <property type="match status" value="1"/>
</dbReference>
<feature type="domain" description="ABC transporter" evidence="6">
    <location>
        <begin position="340"/>
        <end position="575"/>
    </location>
</feature>
<feature type="domain" description="ABC transmembrane type-1" evidence="7">
    <location>
        <begin position="28"/>
        <end position="305"/>
    </location>
</feature>
<dbReference type="Pfam" id="PF00664">
    <property type="entry name" value="ABC_membrane"/>
    <property type="match status" value="1"/>
</dbReference>
<dbReference type="GO" id="GO:0015421">
    <property type="term" value="F:ABC-type oligopeptide transporter activity"/>
    <property type="evidence" value="ECO:0007669"/>
    <property type="project" value="TreeGrafter"/>
</dbReference>
<dbReference type="STRING" id="478744.SAMN05444359_101144"/>
<organism evidence="8 9">
    <name type="scientific">Neolewinella agarilytica</name>
    <dbReference type="NCBI Taxonomy" id="478744"/>
    <lineage>
        <taxon>Bacteria</taxon>
        <taxon>Pseudomonadati</taxon>
        <taxon>Bacteroidota</taxon>
        <taxon>Saprospiria</taxon>
        <taxon>Saprospirales</taxon>
        <taxon>Lewinellaceae</taxon>
        <taxon>Neolewinella</taxon>
    </lineage>
</organism>
<dbReference type="PROSITE" id="PS50893">
    <property type="entry name" value="ABC_TRANSPORTER_2"/>
    <property type="match status" value="1"/>
</dbReference>
<keyword evidence="9" id="KW-1185">Reference proteome</keyword>
<evidence type="ECO:0000259" key="7">
    <source>
        <dbReference type="PROSITE" id="PS50929"/>
    </source>
</evidence>
<dbReference type="GO" id="GO:0005886">
    <property type="term" value="C:plasma membrane"/>
    <property type="evidence" value="ECO:0007669"/>
    <property type="project" value="UniProtKB-SubCell"/>
</dbReference>
<name>A0A1H8Z269_9BACT</name>
<dbReference type="OrthoDB" id="311344at2"/>
<dbReference type="EMBL" id="FOFB01000001">
    <property type="protein sequence ID" value="SEP58555.1"/>
    <property type="molecule type" value="Genomic_DNA"/>
</dbReference>
<dbReference type="InParanoid" id="A0A1H8Z269"/>
<keyword evidence="3 5" id="KW-1133">Transmembrane helix</keyword>
<sequence length="579" mass="64694">MVNSQIHPLRRFFRLLKPDRKEISYIYLYAVMIGLLALVAPLGVQAIINIIAGGTLNASLVLLVMVVAGATVLVGVLKVMQYVVAEALQRRVFTRAALEFAYRLPRIKLEALQEHYPPELVNRFFDTLTIQKGLPKILLDLSGAVMQILFGLILVSLYNPFFALFGLVLCLLLFLVIRAIAPRGLQTSLTESKYKYKVAGWLEDIARTNNTFKLAGGERLTMRKTNTLLTGYLDARASHFRVLLFHYGGLIVIQALITSSFLLLGGWLVIENQINIGQFVAAEIVILSIVSSAEKLIFTLDVVYDTLTGIEKLSSVTDLPLERGGDLRFETIDTGEGMSVDLTDITFNYITNGRPALQNLNLSLKANDRVCIAGYNRSGRSTLVKLLTGLRFDCEGMINFNGVPVGNLEMESLRRNIGDYSPDESIFPGSLNDNICLGHPDVKFQDIKWALELSNLSNWVSEQEDGYEFELVAEGQNVPKSVRVRLLLARAIVRKPRLLVLGSLLEQLEPSIRMKIIKELTDKKQPWTLVIVSNDPVVAEACNRVLVMRKGRILHDDTAEFLCNLPEIAEVWNHSNPPR</sequence>
<dbReference type="PANTHER" id="PTHR43394:SF4">
    <property type="entry name" value="TOXIN SECRETION ABC TRANSPORTER ATP-BINDING PROTEIN"/>
    <property type="match status" value="1"/>
</dbReference>
<reference evidence="9" key="1">
    <citation type="submission" date="2016-10" db="EMBL/GenBank/DDBJ databases">
        <authorList>
            <person name="Varghese N."/>
            <person name="Submissions S."/>
        </authorList>
    </citation>
    <scope>NUCLEOTIDE SEQUENCE [LARGE SCALE GENOMIC DNA]</scope>
    <source>
        <strain evidence="9">DSM 24740</strain>
    </source>
</reference>
<dbReference type="InterPro" id="IPR039421">
    <property type="entry name" value="Type_1_exporter"/>
</dbReference>
<dbReference type="AlphaFoldDB" id="A0A1H8Z269"/>
<evidence type="ECO:0000256" key="3">
    <source>
        <dbReference type="ARBA" id="ARBA00022989"/>
    </source>
</evidence>
<gene>
    <name evidence="8" type="ORF">SAMN05444359_101144</name>
</gene>
<feature type="transmembrane region" description="Helical" evidence="5">
    <location>
        <begin position="26"/>
        <end position="52"/>
    </location>
</feature>
<dbReference type="Gene3D" id="1.20.1560.10">
    <property type="entry name" value="ABC transporter type 1, transmembrane domain"/>
    <property type="match status" value="1"/>
</dbReference>
<feature type="transmembrane region" description="Helical" evidence="5">
    <location>
        <begin position="137"/>
        <end position="155"/>
    </location>
</feature>
<dbReference type="Pfam" id="PF00005">
    <property type="entry name" value="ABC_tran"/>
    <property type="match status" value="1"/>
</dbReference>
<evidence type="ECO:0000313" key="8">
    <source>
        <dbReference type="EMBL" id="SEP58555.1"/>
    </source>
</evidence>
<keyword evidence="4 5" id="KW-0472">Membrane</keyword>
<dbReference type="GO" id="GO:0016887">
    <property type="term" value="F:ATP hydrolysis activity"/>
    <property type="evidence" value="ECO:0007669"/>
    <property type="project" value="InterPro"/>
</dbReference>
<dbReference type="RefSeq" id="WP_090164883.1">
    <property type="nucleotide sequence ID" value="NZ_JAHDDG010000002.1"/>
</dbReference>
<dbReference type="InterPro" id="IPR011527">
    <property type="entry name" value="ABC1_TM_dom"/>
</dbReference>